<evidence type="ECO:0000313" key="7">
    <source>
        <dbReference type="Proteomes" id="UP000193925"/>
    </source>
</evidence>
<dbReference type="GO" id="GO:0032259">
    <property type="term" value="P:methylation"/>
    <property type="evidence" value="ECO:0007669"/>
    <property type="project" value="UniProtKB-KW"/>
</dbReference>
<organism evidence="5">
    <name type="scientific">Acidithiobacillus ferrivorans</name>
    <dbReference type="NCBI Taxonomy" id="160808"/>
    <lineage>
        <taxon>Bacteria</taxon>
        <taxon>Pseudomonadati</taxon>
        <taxon>Pseudomonadota</taxon>
        <taxon>Acidithiobacillia</taxon>
        <taxon>Acidithiobacillales</taxon>
        <taxon>Acidithiobacillaceae</taxon>
        <taxon>Acidithiobacillus</taxon>
    </lineage>
</organism>
<sequence length="181" mass="19597">MAMTDDEKRAHWDACYAQVEAVEPEPLPFLTAHADWLPASGRALDLACGRGENALFLARRGLETEAWDYAESAVAGLRERAVGLPLQVQCRDVIAQPPAPDSFAVIVVAHFLHRPLFPALAAALRPGGLLFYATWAGAYAGRGPQNMAYRLGLGELAGAFPGLILLELQEDMDRAAGVWRC</sequence>
<evidence type="ECO:0000313" key="5">
    <source>
        <dbReference type="EMBL" id="CDQ09722.1"/>
    </source>
</evidence>
<dbReference type="Gene3D" id="3.40.50.150">
    <property type="entry name" value="Vaccinia Virus protein VP39"/>
    <property type="match status" value="1"/>
</dbReference>
<reference evidence="6 7" key="3">
    <citation type="submission" date="2017-03" db="EMBL/GenBank/DDBJ databases">
        <authorList>
            <person name="Regsiter A."/>
            <person name="William W."/>
        </authorList>
    </citation>
    <scope>NUCLEOTIDE SEQUENCE [LARGE SCALE GENOMIC DNA]</scope>
    <source>
        <strain evidence="6">PRJEB5721</strain>
    </source>
</reference>
<evidence type="ECO:0000256" key="3">
    <source>
        <dbReference type="ARBA" id="ARBA00022691"/>
    </source>
</evidence>
<dbReference type="SUPFAM" id="SSF53335">
    <property type="entry name" value="S-adenosyl-L-methionine-dependent methyltransferases"/>
    <property type="match status" value="1"/>
</dbReference>
<dbReference type="GO" id="GO:0008168">
    <property type="term" value="F:methyltransferase activity"/>
    <property type="evidence" value="ECO:0007669"/>
    <property type="project" value="UniProtKB-KW"/>
</dbReference>
<keyword evidence="7" id="KW-1185">Reference proteome</keyword>
<protein>
    <submittedName>
        <fullName evidence="5">Methyltransferase type 12</fullName>
    </submittedName>
</protein>
<dbReference type="PANTHER" id="PTHR43464">
    <property type="entry name" value="METHYLTRANSFERASE"/>
    <property type="match status" value="1"/>
</dbReference>
<feature type="domain" description="Methyltransferase" evidence="4">
    <location>
        <begin position="44"/>
        <end position="128"/>
    </location>
</feature>
<evidence type="ECO:0000256" key="2">
    <source>
        <dbReference type="ARBA" id="ARBA00022679"/>
    </source>
</evidence>
<dbReference type="InterPro" id="IPR041698">
    <property type="entry name" value="Methyltransf_25"/>
</dbReference>
<evidence type="ECO:0000256" key="1">
    <source>
        <dbReference type="ARBA" id="ARBA00022603"/>
    </source>
</evidence>
<gene>
    <name evidence="6" type="ORF">AFERRI_30197</name>
    <name evidence="5" type="ORF">AFERRI_30368</name>
</gene>
<evidence type="ECO:0000259" key="4">
    <source>
        <dbReference type="Pfam" id="PF13649"/>
    </source>
</evidence>
<keyword evidence="2 5" id="KW-0808">Transferase</keyword>
<dbReference type="EMBL" id="LT841305">
    <property type="protein sequence ID" value="SMH66465.1"/>
    <property type="molecule type" value="Genomic_DNA"/>
</dbReference>
<accession>A0A060UM32</accession>
<name>A0A060UM32_9PROT</name>
<dbReference type="EMBL" id="CCCS020000023">
    <property type="protein sequence ID" value="CDQ09722.1"/>
    <property type="molecule type" value="Genomic_DNA"/>
</dbReference>
<reference evidence="5" key="2">
    <citation type="submission" date="2014-07" db="EMBL/GenBank/DDBJ databases">
        <title>Initial genome analysis of the psychrotolerant acidophile Acidithiobacillus ferrivorans CF27: insights into iron and sulfur oxidation pathways and into biofilm formation.</title>
        <authorList>
            <person name="Talla E."/>
            <person name="Hedrich S."/>
            <person name="Mangenot S."/>
            <person name="Ji B."/>
            <person name="Johnson D.B."/>
            <person name="Barbe V."/>
            <person name="Bonnefoy V."/>
        </authorList>
    </citation>
    <scope>NUCLEOTIDE SEQUENCE [LARGE SCALE GENOMIC DNA]</scope>
    <source>
        <strain evidence="5">CF27</strain>
    </source>
</reference>
<keyword evidence="3" id="KW-0949">S-adenosyl-L-methionine</keyword>
<keyword evidence="1 5" id="KW-0489">Methyltransferase</keyword>
<dbReference type="AlphaFoldDB" id="A0A060UM32"/>
<dbReference type="Pfam" id="PF13649">
    <property type="entry name" value="Methyltransf_25"/>
    <property type="match status" value="1"/>
</dbReference>
<dbReference type="PANTHER" id="PTHR43464:SF19">
    <property type="entry name" value="UBIQUINONE BIOSYNTHESIS O-METHYLTRANSFERASE, MITOCHONDRIAL"/>
    <property type="match status" value="1"/>
</dbReference>
<dbReference type="InterPro" id="IPR029063">
    <property type="entry name" value="SAM-dependent_MTases_sf"/>
</dbReference>
<dbReference type="Proteomes" id="UP000193925">
    <property type="component" value="Chromosome AFERRI"/>
</dbReference>
<evidence type="ECO:0000313" key="6">
    <source>
        <dbReference type="EMBL" id="SMH66465.1"/>
    </source>
</evidence>
<proteinExistence type="predicted"/>
<reference evidence="5" key="1">
    <citation type="submission" date="2014-03" db="EMBL/GenBank/DDBJ databases">
        <authorList>
            <person name="Genoscope - CEA"/>
        </authorList>
    </citation>
    <scope>NUCLEOTIDE SEQUENCE [LARGE SCALE GENOMIC DNA]</scope>
    <source>
        <strain evidence="5">CF27</strain>
    </source>
</reference>
<dbReference type="CDD" id="cd02440">
    <property type="entry name" value="AdoMet_MTases"/>
    <property type="match status" value="1"/>
</dbReference>